<feature type="region of interest" description="Disordered" evidence="1">
    <location>
        <begin position="137"/>
        <end position="192"/>
    </location>
</feature>
<keyword evidence="3" id="KW-1185">Reference proteome</keyword>
<name>A0A167LF16_CALVF</name>
<dbReference type="InterPro" id="IPR009072">
    <property type="entry name" value="Histone-fold"/>
</dbReference>
<evidence type="ECO:0000256" key="1">
    <source>
        <dbReference type="SAM" id="MobiDB-lite"/>
    </source>
</evidence>
<dbReference type="GO" id="GO:0005634">
    <property type="term" value="C:nucleus"/>
    <property type="evidence" value="ECO:0007669"/>
    <property type="project" value="InterPro"/>
</dbReference>
<reference evidence="2 3" key="1">
    <citation type="journal article" date="2016" name="Mol. Biol. Evol.">
        <title>Comparative Genomics of Early-Diverging Mushroom-Forming Fungi Provides Insights into the Origins of Lignocellulose Decay Capabilities.</title>
        <authorList>
            <person name="Nagy L.G."/>
            <person name="Riley R."/>
            <person name="Tritt A."/>
            <person name="Adam C."/>
            <person name="Daum C."/>
            <person name="Floudas D."/>
            <person name="Sun H."/>
            <person name="Yadav J.S."/>
            <person name="Pangilinan J."/>
            <person name="Larsson K.H."/>
            <person name="Matsuura K."/>
            <person name="Barry K."/>
            <person name="Labutti K."/>
            <person name="Kuo R."/>
            <person name="Ohm R.A."/>
            <person name="Bhattacharya S.S."/>
            <person name="Shirouzu T."/>
            <person name="Yoshinaga Y."/>
            <person name="Martin F.M."/>
            <person name="Grigoriev I.V."/>
            <person name="Hibbett D.S."/>
        </authorList>
    </citation>
    <scope>NUCLEOTIDE SEQUENCE [LARGE SCALE GENOMIC DNA]</scope>
    <source>
        <strain evidence="2 3">TUFC12733</strain>
    </source>
</reference>
<feature type="compositionally biased region" description="Acidic residues" evidence="1">
    <location>
        <begin position="182"/>
        <end position="192"/>
    </location>
</feature>
<dbReference type="EMBL" id="KV417288">
    <property type="protein sequence ID" value="KZO95625.1"/>
    <property type="molecule type" value="Genomic_DNA"/>
</dbReference>
<dbReference type="STRING" id="1330018.A0A167LF16"/>
<dbReference type="InterPro" id="IPR018465">
    <property type="entry name" value="Scm3/HJURP"/>
</dbReference>
<sequence>MSFSGIQEGDQSSLLRPRLDAFPTTPSKSTIRRPFFPAPFRVTDYRGSTTITETPRKRRRVTYSSEVHTFASPANDLSTHRMEATMRLQNCWWSLVEKYSTPLDEDDEVDVFTGRVVRDRGIVRRMEKTYEIGDLLMGNYLGDGDDTEGSEEWSSARPRPRPHVRPDGRDRQGSPLEGEGNTSEDEVALSEDLSEDELGLWGEASGLDYQYRIVPPFSAQLDSEDERDLHEFEEAEKALRARFGPQHFEDESTDDEFLSDDQTVEGEYGEEGMWESSDSSGDEFASFDLGEGSVVRMLYSSGVASPFSVCLLASLVERDAPSTTLVL</sequence>
<gene>
    <name evidence="2" type="ORF">CALVIDRAFT_164877</name>
</gene>
<dbReference type="AlphaFoldDB" id="A0A167LF16"/>
<evidence type="ECO:0000313" key="2">
    <source>
        <dbReference type="EMBL" id="KZO95625.1"/>
    </source>
</evidence>
<feature type="compositionally biased region" description="Polar residues" evidence="1">
    <location>
        <begin position="1"/>
        <end position="14"/>
    </location>
</feature>
<dbReference type="GO" id="GO:0042393">
    <property type="term" value="F:histone binding"/>
    <property type="evidence" value="ECO:0007669"/>
    <property type="project" value="InterPro"/>
</dbReference>
<protein>
    <submittedName>
        <fullName evidence="2">Uncharacterized protein</fullName>
    </submittedName>
</protein>
<accession>A0A167LF16</accession>
<dbReference type="Proteomes" id="UP000076738">
    <property type="component" value="Unassembled WGS sequence"/>
</dbReference>
<proteinExistence type="predicted"/>
<dbReference type="Gene3D" id="1.10.20.10">
    <property type="entry name" value="Histone, subunit A"/>
    <property type="match status" value="1"/>
</dbReference>
<dbReference type="Pfam" id="PF10384">
    <property type="entry name" value="Scm3"/>
    <property type="match status" value="1"/>
</dbReference>
<dbReference type="GO" id="GO:0046982">
    <property type="term" value="F:protein heterodimerization activity"/>
    <property type="evidence" value="ECO:0007669"/>
    <property type="project" value="InterPro"/>
</dbReference>
<dbReference type="OrthoDB" id="2420608at2759"/>
<feature type="region of interest" description="Disordered" evidence="1">
    <location>
        <begin position="1"/>
        <end position="30"/>
    </location>
</feature>
<organism evidence="2 3">
    <name type="scientific">Calocera viscosa (strain TUFC12733)</name>
    <dbReference type="NCBI Taxonomy" id="1330018"/>
    <lineage>
        <taxon>Eukaryota</taxon>
        <taxon>Fungi</taxon>
        <taxon>Dikarya</taxon>
        <taxon>Basidiomycota</taxon>
        <taxon>Agaricomycotina</taxon>
        <taxon>Dacrymycetes</taxon>
        <taxon>Dacrymycetales</taxon>
        <taxon>Dacrymycetaceae</taxon>
        <taxon>Calocera</taxon>
    </lineage>
</organism>
<evidence type="ECO:0000313" key="3">
    <source>
        <dbReference type="Proteomes" id="UP000076738"/>
    </source>
</evidence>